<dbReference type="PROSITE" id="PS00061">
    <property type="entry name" value="ADH_SHORT"/>
    <property type="match status" value="1"/>
</dbReference>
<name>A0A0K6HPS3_9HYPH</name>
<proteinExistence type="inferred from homology"/>
<dbReference type="PANTHER" id="PTHR43658">
    <property type="entry name" value="SHORT-CHAIN DEHYDROGENASE/REDUCTASE"/>
    <property type="match status" value="1"/>
</dbReference>
<dbReference type="Proteomes" id="UP000183900">
    <property type="component" value="Unassembled WGS sequence"/>
</dbReference>
<dbReference type="OrthoDB" id="9795647at2"/>
<dbReference type="PANTHER" id="PTHR43658:SF8">
    <property type="entry name" value="17-BETA-HYDROXYSTEROID DEHYDROGENASE 14-RELATED"/>
    <property type="match status" value="1"/>
</dbReference>
<protein>
    <submittedName>
        <fullName evidence="3">NAD(P)-dependent dehydrogenase, short-chain alcohol dehydrogenase family</fullName>
    </submittedName>
</protein>
<organism evidence="3 4">
    <name type="scientific">Pannonibacter indicus</name>
    <dbReference type="NCBI Taxonomy" id="466044"/>
    <lineage>
        <taxon>Bacteria</taxon>
        <taxon>Pseudomonadati</taxon>
        <taxon>Pseudomonadota</taxon>
        <taxon>Alphaproteobacteria</taxon>
        <taxon>Hyphomicrobiales</taxon>
        <taxon>Stappiaceae</taxon>
        <taxon>Pannonibacter</taxon>
    </lineage>
</organism>
<dbReference type="InterPro" id="IPR020904">
    <property type="entry name" value="Sc_DH/Rdtase_CS"/>
</dbReference>
<dbReference type="InterPro" id="IPR036291">
    <property type="entry name" value="NAD(P)-bd_dom_sf"/>
</dbReference>
<gene>
    <name evidence="3" type="ORF">Ga0061067_102229</name>
</gene>
<sequence>MKISGSSALVTGGGSGLGEATARLLAAEGAIVHVFDRDAAGAERVASEIGGIAIAGDVTSEADASTALDTAAAAGNGLRILVNCAGIGTAARLLGRDGPMPLDAFERVIRVNLVGTFNMMRLAAARIAETAEIEGLGRGVIVNTASVAAFEGQIGQIAYSASKGGIVSMALPAARELARFGIRVNTIAPGLFRTPLLAGLPQEAQDSLAAAIPGPARLGTPEEFADTVRYLVANPYVNGEVIRLDGALRMQPR</sequence>
<keyword evidence="1" id="KW-0560">Oxidoreductase</keyword>
<dbReference type="SUPFAM" id="SSF51735">
    <property type="entry name" value="NAD(P)-binding Rossmann-fold domains"/>
    <property type="match status" value="1"/>
</dbReference>
<dbReference type="GO" id="GO:0016491">
    <property type="term" value="F:oxidoreductase activity"/>
    <property type="evidence" value="ECO:0007669"/>
    <property type="project" value="UniProtKB-KW"/>
</dbReference>
<dbReference type="Pfam" id="PF00106">
    <property type="entry name" value="adh_short"/>
    <property type="match status" value="1"/>
</dbReference>
<accession>A0A0K6HPS3</accession>
<keyword evidence="4" id="KW-1185">Reference proteome</keyword>
<dbReference type="PRINTS" id="PR00081">
    <property type="entry name" value="GDHRDH"/>
</dbReference>
<evidence type="ECO:0000313" key="3">
    <source>
        <dbReference type="EMBL" id="CUA93032.1"/>
    </source>
</evidence>
<reference evidence="4" key="1">
    <citation type="submission" date="2015-08" db="EMBL/GenBank/DDBJ databases">
        <authorList>
            <person name="Varghese N."/>
        </authorList>
    </citation>
    <scope>NUCLEOTIDE SEQUENCE [LARGE SCALE GENOMIC DNA]</scope>
    <source>
        <strain evidence="4">DSM 23407</strain>
    </source>
</reference>
<dbReference type="Gene3D" id="3.40.50.720">
    <property type="entry name" value="NAD(P)-binding Rossmann-like Domain"/>
    <property type="match status" value="1"/>
</dbReference>
<evidence type="ECO:0000256" key="2">
    <source>
        <dbReference type="RuleBase" id="RU000363"/>
    </source>
</evidence>
<dbReference type="RefSeq" id="WP_055454515.1">
    <property type="nucleotide sequence ID" value="NZ_CYHE01000002.1"/>
</dbReference>
<evidence type="ECO:0000313" key="4">
    <source>
        <dbReference type="Proteomes" id="UP000183900"/>
    </source>
</evidence>
<dbReference type="EMBL" id="CYHE01000002">
    <property type="protein sequence ID" value="CUA93032.1"/>
    <property type="molecule type" value="Genomic_DNA"/>
</dbReference>
<dbReference type="InterPro" id="IPR002347">
    <property type="entry name" value="SDR_fam"/>
</dbReference>
<dbReference type="PRINTS" id="PR00080">
    <property type="entry name" value="SDRFAMILY"/>
</dbReference>
<comment type="similarity">
    <text evidence="2">Belongs to the short-chain dehydrogenases/reductases (SDR) family.</text>
</comment>
<evidence type="ECO:0000256" key="1">
    <source>
        <dbReference type="ARBA" id="ARBA00023002"/>
    </source>
</evidence>
<dbReference type="AlphaFoldDB" id="A0A0K6HPS3"/>